<evidence type="ECO:0000259" key="2">
    <source>
        <dbReference type="Pfam" id="PF13476"/>
    </source>
</evidence>
<feature type="coiled-coil region" evidence="1">
    <location>
        <begin position="229"/>
        <end position="391"/>
    </location>
</feature>
<evidence type="ECO:0000313" key="4">
    <source>
        <dbReference type="Proteomes" id="UP000002875"/>
    </source>
</evidence>
<keyword evidence="4" id="KW-1185">Reference proteome</keyword>
<sequence>MKINKIYLRNINSFKGEHSIDFTANPLGSAGLFAIVGPTGAGKSTLLDAITLALFNRIPRFDKKISKDFIASAGSILTKGERECAVEVEFSCKSGVFTSKWWIELNKNNNFNDYGMEIIDLRTQAILPLKKSEVPDKNQELIGLSYDQFIKSILLSQGEFARFLKSGRDERGKLLEDITGTQIYRKLGKKAFEVAKEKGLELRDVRALIDAEKRKLASPEQEQDWLNKKIEIAQELEKIASEITLLEQKIAQKNKIFELEKLIKEKQQRLEQAQVALLEFEKNEAVQLQNHEKAEPFQALILGLQNQENELKNLNQRLQEEEKRFADNSKVLNQIQLRIAGLTKEPNLTLENALISLQQLRENLSQLYNKKAAQEAEKKAFEAQITELLTKIADRNLQFSVSQISDENIQQIKNVGISHKNILDETLKQANITDASEAAVKREVLAFEFRNYAQLKNCVVQFVNVNRAIEKERTQEKTQTELIVQQRPILEKTQKRLVELEQIIKQFETEKERLGKSYNFERDRQNLLKKDEPCPLCGSLEHPFLSHYANNYVEVDQKLTEAKKEEKELNEQFKLLNGQIVSAEALSKSAVQNLKEFEVQKKAVLTEIDSIKTALKIDKVGNSDSIDGQLKNIESQQSALQSVESKVEKYKDLQLLYKRCSEAKGLQLAYNQLIGQIKELYAGQDFEKEFNDIQTNYLQTQTAIQTSVKVINDLKNEIAPKNKAYENEFSSLESKIKLAGFENTLACQAAILSAEMQRVLREKKQNLLVASQTLMGQLKEHELEIENLRKSDDATTSLAFMLETQLEIKKRQTTLLEEQTRHEVTLTLLQNTKQEIQRLEIQLATLEKDNLKWELLDKYIGDATGKKFGTFAQGLTLARLIALANRRLKDLSDRYLLDKPSEQDEDELMIVDQYMGNERRSVKTLSGGETFMISLSLALALSDLASKNIKLDSLFIDEGFGTLDPESLDLALNTLEKLQQESQKNIGIISHVESIKERISTQIRLERNNRGFSRVIIQ</sequence>
<dbReference type="Gene3D" id="3.40.50.300">
    <property type="entry name" value="P-loop containing nucleotide triphosphate hydrolases"/>
    <property type="match status" value="2"/>
</dbReference>
<dbReference type="Proteomes" id="UP000002875">
    <property type="component" value="Chromosome"/>
</dbReference>
<dbReference type="Pfam" id="PF13558">
    <property type="entry name" value="SbcC_Walker_B"/>
    <property type="match status" value="1"/>
</dbReference>
<name>A0ABM5N389_EMTOG</name>
<dbReference type="PANTHER" id="PTHR32114">
    <property type="entry name" value="ABC TRANSPORTER ABCH.3"/>
    <property type="match status" value="1"/>
</dbReference>
<proteinExistence type="predicted"/>
<dbReference type="Pfam" id="PF13476">
    <property type="entry name" value="AAA_23"/>
    <property type="match status" value="1"/>
</dbReference>
<dbReference type="InterPro" id="IPR038729">
    <property type="entry name" value="Rad50/SbcC_AAA"/>
</dbReference>
<evidence type="ECO:0000313" key="3">
    <source>
        <dbReference type="EMBL" id="AFK03803.1"/>
    </source>
</evidence>
<dbReference type="InterPro" id="IPR027417">
    <property type="entry name" value="P-loop_NTPase"/>
</dbReference>
<dbReference type="RefSeq" id="WP_015029499.1">
    <property type="nucleotide sequence ID" value="NC_018748.1"/>
</dbReference>
<dbReference type="SUPFAM" id="SSF52540">
    <property type="entry name" value="P-loop containing nucleoside triphosphate hydrolases"/>
    <property type="match status" value="1"/>
</dbReference>
<organism evidence="3 4">
    <name type="scientific">Emticicia oligotrophica (strain DSM 17448 / CIP 109782 / MTCC 6937 / GPTSA100-15)</name>
    <dbReference type="NCBI Taxonomy" id="929562"/>
    <lineage>
        <taxon>Bacteria</taxon>
        <taxon>Pseudomonadati</taxon>
        <taxon>Bacteroidota</taxon>
        <taxon>Cytophagia</taxon>
        <taxon>Cytophagales</taxon>
        <taxon>Leadbetterellaceae</taxon>
        <taxon>Emticicia</taxon>
    </lineage>
</organism>
<evidence type="ECO:0000256" key="1">
    <source>
        <dbReference type="SAM" id="Coils"/>
    </source>
</evidence>
<protein>
    <submittedName>
        <fullName evidence="3">SMC domain protein</fullName>
    </submittedName>
</protein>
<reference evidence="3 4" key="1">
    <citation type="submission" date="2011-07" db="EMBL/GenBank/DDBJ databases">
        <title>The complete genome of chromosome of Emticicia oligotrophica DSM 17448.</title>
        <authorList>
            <consortium name="US DOE Joint Genome Institute (JGI-PGF)"/>
            <person name="Lucas S."/>
            <person name="Han J."/>
            <person name="Lapidus A."/>
            <person name="Bruce D."/>
            <person name="Goodwin L."/>
            <person name="Pitluck S."/>
            <person name="Peters L."/>
            <person name="Kyrpides N."/>
            <person name="Mavromatis K."/>
            <person name="Ivanova N."/>
            <person name="Ovchinnikova G."/>
            <person name="Teshima H."/>
            <person name="Detter J.C."/>
            <person name="Tapia R."/>
            <person name="Han C."/>
            <person name="Land M."/>
            <person name="Hauser L."/>
            <person name="Markowitz V."/>
            <person name="Cheng J.-F."/>
            <person name="Hugenholtz P."/>
            <person name="Woyke T."/>
            <person name="Wu D."/>
            <person name="Tindall B."/>
            <person name="Pomrenke H."/>
            <person name="Brambilla E."/>
            <person name="Klenk H.-P."/>
            <person name="Eisen J.A."/>
        </authorList>
    </citation>
    <scope>NUCLEOTIDE SEQUENCE [LARGE SCALE GENOMIC DNA]</scope>
    <source>
        <strain evidence="3 4">DSM 17448</strain>
    </source>
</reference>
<gene>
    <name evidence="3" type="ordered locus">Emtol_2667</name>
</gene>
<feature type="domain" description="Rad50/SbcC-type AAA" evidence="2">
    <location>
        <begin position="5"/>
        <end position="251"/>
    </location>
</feature>
<feature type="coiled-coil region" evidence="1">
    <location>
        <begin position="490"/>
        <end position="517"/>
    </location>
</feature>
<feature type="coiled-coil region" evidence="1">
    <location>
        <begin position="822"/>
        <end position="856"/>
    </location>
</feature>
<accession>A0ABM5N389</accession>
<dbReference type="PANTHER" id="PTHR32114:SF2">
    <property type="entry name" value="ABC TRANSPORTER ABCH.3"/>
    <property type="match status" value="1"/>
</dbReference>
<dbReference type="EMBL" id="CP002961">
    <property type="protein sequence ID" value="AFK03803.1"/>
    <property type="molecule type" value="Genomic_DNA"/>
</dbReference>
<keyword evidence="1" id="KW-0175">Coiled coil</keyword>
<feature type="coiled-coil region" evidence="1">
    <location>
        <begin position="545"/>
        <end position="579"/>
    </location>
</feature>